<proteinExistence type="predicted"/>
<reference evidence="2" key="2">
    <citation type="submission" date="2016-02" db="EMBL/GenBank/DDBJ databases">
        <title>Draft genome sequence of five rapidly growing Mycobacterium species.</title>
        <authorList>
            <person name="Katahira K."/>
            <person name="Gotou Y."/>
            <person name="Iida K."/>
            <person name="Ogura Y."/>
            <person name="Hayashi T."/>
        </authorList>
    </citation>
    <scope>NUCLEOTIDE SEQUENCE [LARGE SCALE GENOMIC DNA]</scope>
    <source>
        <strain evidence="2">JCM15654</strain>
    </source>
</reference>
<accession>A0A124DZF0</accession>
<evidence type="ECO:0000313" key="2">
    <source>
        <dbReference type="Proteomes" id="UP000069620"/>
    </source>
</evidence>
<comment type="caution">
    <text evidence="1">The sequence shown here is derived from an EMBL/GenBank/DDBJ whole genome shotgun (WGS) entry which is preliminary data.</text>
</comment>
<evidence type="ECO:0000313" key="1">
    <source>
        <dbReference type="EMBL" id="GAS87153.1"/>
    </source>
</evidence>
<dbReference type="OrthoDB" id="4714758at2"/>
<dbReference type="Proteomes" id="UP000069620">
    <property type="component" value="Unassembled WGS sequence"/>
</dbReference>
<gene>
    <name evidence="1" type="ORF">RMCB_1249</name>
</gene>
<dbReference type="EMBL" id="BCSX01000016">
    <property type="protein sequence ID" value="GAS87153.1"/>
    <property type="molecule type" value="Genomic_DNA"/>
</dbReference>
<dbReference type="AlphaFoldDB" id="A0A124DZF0"/>
<dbReference type="RefSeq" id="WP_084388382.1">
    <property type="nucleotide sequence ID" value="NZ_BCSX01000016.1"/>
</dbReference>
<dbReference type="STRING" id="146020.RMCB_1249"/>
<sequence>MPKCPNGHRNPKNQQLCGQCDALIVPAAVQHSTGGIAGRYVLPVSVATSVLLAAALGFSVTDRAAREAPATDLHASTQHWWLAAHTPVDELRNVLLDTRSALQRQDAATLGTDCHKMHDAAVVRLRAQLPAPDPQLTAELDAAINDAHDAAHMCLAAIDGSQNNYSGEFRSALDQADRNLTAALVSVNNSLSAA</sequence>
<organism evidence="1 2">
    <name type="scientific">Mycolicibacterium brisbanense</name>
    <dbReference type="NCBI Taxonomy" id="146020"/>
    <lineage>
        <taxon>Bacteria</taxon>
        <taxon>Bacillati</taxon>
        <taxon>Actinomycetota</taxon>
        <taxon>Actinomycetes</taxon>
        <taxon>Mycobacteriales</taxon>
        <taxon>Mycobacteriaceae</taxon>
        <taxon>Mycolicibacterium</taxon>
    </lineage>
</organism>
<keyword evidence="2" id="KW-1185">Reference proteome</keyword>
<reference evidence="2" key="1">
    <citation type="journal article" date="2016" name="Genome Announc.">
        <title>Draft Genome Sequences of Five Rapidly Growing Mycobacterium Species, M. thermoresistibile, M. fortuitum subsp. acetamidolyticum, M. canariasense, M. brisbanense, and M. novocastrense.</title>
        <authorList>
            <person name="Katahira K."/>
            <person name="Ogura Y."/>
            <person name="Gotoh Y."/>
            <person name="Hayashi T."/>
        </authorList>
    </citation>
    <scope>NUCLEOTIDE SEQUENCE [LARGE SCALE GENOMIC DNA]</scope>
    <source>
        <strain evidence="2">JCM15654</strain>
    </source>
</reference>
<name>A0A124DZF0_9MYCO</name>
<protein>
    <submittedName>
        <fullName evidence="1">Uncharacterized protein</fullName>
    </submittedName>
</protein>